<evidence type="ECO:0000256" key="7">
    <source>
        <dbReference type="ARBA" id="ARBA00022702"/>
    </source>
</evidence>
<keyword evidence="16" id="KW-1185">Reference proteome</keyword>
<dbReference type="RefSeq" id="XP_028581098.1">
    <property type="nucleotide sequence ID" value="XM_028725265.1"/>
</dbReference>
<dbReference type="GO" id="GO:0045944">
    <property type="term" value="P:positive regulation of transcription by RNA polymerase II"/>
    <property type="evidence" value="ECO:0007669"/>
    <property type="project" value="Ensembl"/>
</dbReference>
<dbReference type="GO" id="GO:0007218">
    <property type="term" value="P:neuropeptide signaling pathway"/>
    <property type="evidence" value="ECO:0007669"/>
    <property type="project" value="UniProtKB-KW"/>
</dbReference>
<evidence type="ECO:0000256" key="4">
    <source>
        <dbReference type="ARBA" id="ARBA00005832"/>
    </source>
</evidence>
<dbReference type="SMART" id="SM01365">
    <property type="entry name" value="Op_neuropeptide"/>
    <property type="match status" value="1"/>
</dbReference>
<dbReference type="GeneTree" id="ENSGT00390000016811"/>
<evidence type="ECO:0000259" key="12">
    <source>
        <dbReference type="SMART" id="SM01363"/>
    </source>
</evidence>
<dbReference type="Pfam" id="PF08384">
    <property type="entry name" value="NPP"/>
    <property type="match status" value="1"/>
</dbReference>
<evidence type="ECO:0000313" key="15">
    <source>
        <dbReference type="Ensembl" id="ENSPMRP00000004286.1"/>
    </source>
</evidence>
<evidence type="ECO:0000259" key="14">
    <source>
        <dbReference type="SMART" id="SM01365"/>
    </source>
</evidence>
<dbReference type="GO" id="GO:0030141">
    <property type="term" value="C:secretory granule"/>
    <property type="evidence" value="ECO:0007669"/>
    <property type="project" value="TreeGrafter"/>
</dbReference>
<reference evidence="15" key="2">
    <citation type="submission" date="2025-08" db="UniProtKB">
        <authorList>
            <consortium name="Ensembl"/>
        </authorList>
    </citation>
    <scope>IDENTIFICATION</scope>
</reference>
<protein>
    <submittedName>
        <fullName evidence="15">Proopiomelanocortin</fullName>
    </submittedName>
</protein>
<dbReference type="InterPro" id="IPR001941">
    <property type="entry name" value="PMOC"/>
</dbReference>
<evidence type="ECO:0000256" key="3">
    <source>
        <dbReference type="ARBA" id="ARBA00004613"/>
    </source>
</evidence>
<feature type="domain" description="Pro-opiomelanocortin/corticotropin ACTH central region" evidence="12">
    <location>
        <begin position="136"/>
        <end position="176"/>
    </location>
</feature>
<comment type="similarity">
    <text evidence="4">Belongs to the POMC family.</text>
</comment>
<evidence type="ECO:0000256" key="6">
    <source>
        <dbReference type="ARBA" id="ARBA00022685"/>
    </source>
</evidence>
<organism evidence="15 16">
    <name type="scientific">Podarcis muralis</name>
    <name type="common">Wall lizard</name>
    <name type="synonym">Lacerta muralis</name>
    <dbReference type="NCBI Taxonomy" id="64176"/>
    <lineage>
        <taxon>Eukaryota</taxon>
        <taxon>Metazoa</taxon>
        <taxon>Chordata</taxon>
        <taxon>Craniata</taxon>
        <taxon>Vertebrata</taxon>
        <taxon>Euteleostomi</taxon>
        <taxon>Lepidosauria</taxon>
        <taxon>Squamata</taxon>
        <taxon>Bifurcata</taxon>
        <taxon>Unidentata</taxon>
        <taxon>Episquamata</taxon>
        <taxon>Laterata</taxon>
        <taxon>Lacertibaenia</taxon>
        <taxon>Lacertidae</taxon>
        <taxon>Podarcis</taxon>
    </lineage>
</organism>
<keyword evidence="7" id="KW-0372">Hormone</keyword>
<dbReference type="InterPro" id="IPR050878">
    <property type="entry name" value="POMC-derived_peptides"/>
</dbReference>
<dbReference type="SMART" id="SM01364">
    <property type="entry name" value="NPP"/>
    <property type="match status" value="1"/>
</dbReference>
<evidence type="ECO:0000259" key="13">
    <source>
        <dbReference type="SMART" id="SM01364"/>
    </source>
</evidence>
<dbReference type="PRINTS" id="PR00383">
    <property type="entry name" value="MELANOCORTIN"/>
</dbReference>
<dbReference type="Pfam" id="PF08035">
    <property type="entry name" value="Op_neuropeptide"/>
    <property type="match status" value="1"/>
</dbReference>
<keyword evidence="9" id="KW-0257">Endorphin</keyword>
<dbReference type="GO" id="GO:0005615">
    <property type="term" value="C:extracellular space"/>
    <property type="evidence" value="ECO:0007669"/>
    <property type="project" value="Ensembl"/>
</dbReference>
<dbReference type="Proteomes" id="UP000472272">
    <property type="component" value="Chromosome 3"/>
</dbReference>
<name>A0A670HXH3_PODMU</name>
<dbReference type="GO" id="GO:0031782">
    <property type="term" value="F:type 4 melanocortin receptor binding"/>
    <property type="evidence" value="ECO:0007669"/>
    <property type="project" value="Ensembl"/>
</dbReference>
<dbReference type="AlphaFoldDB" id="A0A670HXH3"/>
<reference evidence="15 16" key="1">
    <citation type="journal article" date="2019" name="Proc. Natl. Acad. Sci. U.S.A.">
        <title>Regulatory changes in pterin and carotenoid genes underlie balanced color polymorphisms in the wall lizard.</title>
        <authorList>
            <person name="Andrade P."/>
            <person name="Pinho C."/>
            <person name="Perez I de Lanuza G."/>
            <person name="Afonso S."/>
            <person name="Brejcha J."/>
            <person name="Rubin C.J."/>
            <person name="Wallerman O."/>
            <person name="Pereira P."/>
            <person name="Sabatino S.J."/>
            <person name="Bellati A."/>
            <person name="Pellitteri-Rosa D."/>
            <person name="Bosakova Z."/>
            <person name="Bunikis I."/>
            <person name="Carretero M.A."/>
            <person name="Feiner N."/>
            <person name="Marsik P."/>
            <person name="Pauperio F."/>
            <person name="Salvi D."/>
            <person name="Soler L."/>
            <person name="While G.M."/>
            <person name="Uller T."/>
            <person name="Font E."/>
            <person name="Andersson L."/>
            <person name="Carneiro M."/>
        </authorList>
    </citation>
    <scope>NUCLEOTIDE SEQUENCE</scope>
</reference>
<keyword evidence="5" id="KW-0964">Secreted</keyword>
<dbReference type="GO" id="GO:2000852">
    <property type="term" value="P:regulation of corticosterone secretion"/>
    <property type="evidence" value="ECO:0007669"/>
    <property type="project" value="TreeGrafter"/>
</dbReference>
<dbReference type="GO" id="GO:0031781">
    <property type="term" value="F:type 3 melanocortin receptor binding"/>
    <property type="evidence" value="ECO:0007669"/>
    <property type="project" value="Ensembl"/>
</dbReference>
<dbReference type="Ensembl" id="ENSPMRT00000004579.1">
    <property type="protein sequence ID" value="ENSPMRP00000004286.1"/>
    <property type="gene ID" value="ENSPMRG00000002939.1"/>
</dbReference>
<dbReference type="GO" id="GO:0007267">
    <property type="term" value="P:cell-cell signaling"/>
    <property type="evidence" value="ECO:0007669"/>
    <property type="project" value="Ensembl"/>
</dbReference>
<evidence type="ECO:0000256" key="5">
    <source>
        <dbReference type="ARBA" id="ARBA00022525"/>
    </source>
</evidence>
<evidence type="ECO:0000256" key="2">
    <source>
        <dbReference type="ARBA" id="ARBA00003192"/>
    </source>
</evidence>
<evidence type="ECO:0000256" key="1">
    <source>
        <dbReference type="ARBA" id="ARBA00002965"/>
    </source>
</evidence>
<keyword evidence="6" id="KW-0165">Cleavage on pair of basic residues</keyword>
<dbReference type="OMA" id="NIRKYVM"/>
<proteinExistence type="inferred from homology"/>
<feature type="domain" description="Opiodes neuropeptide" evidence="14">
    <location>
        <begin position="240"/>
        <end position="268"/>
    </location>
</feature>
<dbReference type="OrthoDB" id="8962839at2759"/>
<evidence type="ECO:0000256" key="11">
    <source>
        <dbReference type="SAM" id="SignalP"/>
    </source>
</evidence>
<evidence type="ECO:0000256" key="8">
    <source>
        <dbReference type="ARBA" id="ARBA00022729"/>
    </source>
</evidence>
<evidence type="ECO:0000256" key="10">
    <source>
        <dbReference type="SAM" id="MobiDB-lite"/>
    </source>
</evidence>
<feature type="domain" description="Pro-opiomelanocortin N-terminal" evidence="13">
    <location>
        <begin position="27"/>
        <end position="71"/>
    </location>
</feature>
<feature type="signal peptide" evidence="11">
    <location>
        <begin position="1"/>
        <end position="23"/>
    </location>
</feature>
<dbReference type="Pfam" id="PF00976">
    <property type="entry name" value="ACTH_domain"/>
    <property type="match status" value="3"/>
</dbReference>
<keyword evidence="8 11" id="KW-0732">Signal</keyword>
<dbReference type="CTD" id="5443"/>
<dbReference type="KEGG" id="pmua:114594958"/>
<comment type="subcellular location">
    <subcellularLocation>
        <location evidence="3">Secreted</location>
    </subcellularLocation>
</comment>
<dbReference type="GeneID" id="114594958"/>
<accession>A0A670HXH3</accession>
<dbReference type="GO" id="GO:0070996">
    <property type="term" value="F:type 1 melanocortin receptor binding"/>
    <property type="evidence" value="ECO:0007669"/>
    <property type="project" value="Ensembl"/>
</dbReference>
<sequence length="270" mass="30540">MLRLQGSSLWAALGILLIHLVGGAPNNCLDSGWCRDMETEAEVEECLRACKTGLSEETPVFPGNGHLQPLSESIRKYVMSHFRWNEFGKGNGTDPGHKREEFPHSPAMDALPARGSWETTGQGDPETPERQEGKRSYAMEHFRWGKPVGRKRRPVKVYPTAEDGEEELAESYPQEFRRDLSWEANPELSSPEENGEGTRSEEEEEEGGGPRPWEAKKDGTAYKMRHFRWNVPAPPKKKRYGGFMSPERSHTPLVTLFKNAIVKTAYKKGQ</sequence>
<evidence type="ECO:0000256" key="9">
    <source>
        <dbReference type="ARBA" id="ARBA00023205"/>
    </source>
</evidence>
<gene>
    <name evidence="15" type="primary">POMC</name>
</gene>
<dbReference type="InterPro" id="IPR013593">
    <property type="entry name" value="Melanocortin_N"/>
</dbReference>
<dbReference type="GO" id="GO:0033059">
    <property type="term" value="P:cellular pigmentation"/>
    <property type="evidence" value="ECO:0007669"/>
    <property type="project" value="Ensembl"/>
</dbReference>
<dbReference type="PANTHER" id="PTHR11416:SF7">
    <property type="entry name" value="PRO-OPIOMELANOCORTIN"/>
    <property type="match status" value="1"/>
</dbReference>
<dbReference type="GO" id="GO:0005179">
    <property type="term" value="F:hormone activity"/>
    <property type="evidence" value="ECO:0007669"/>
    <property type="project" value="UniProtKB-KW"/>
</dbReference>
<dbReference type="InterPro" id="IPR013532">
    <property type="entry name" value="Opioid_neuropept"/>
</dbReference>
<reference evidence="15" key="3">
    <citation type="submission" date="2025-09" db="UniProtKB">
        <authorList>
            <consortium name="Ensembl"/>
        </authorList>
    </citation>
    <scope>IDENTIFICATION</scope>
</reference>
<feature type="region of interest" description="Disordered" evidence="10">
    <location>
        <begin position="89"/>
        <end position="141"/>
    </location>
</feature>
<dbReference type="PANTHER" id="PTHR11416">
    <property type="entry name" value="PRO-OPIOMELANOCORTIN"/>
    <property type="match status" value="1"/>
</dbReference>
<dbReference type="InterPro" id="IPR013531">
    <property type="entry name" value="Mcrtin_ACTH_cent"/>
</dbReference>
<dbReference type="GO" id="GO:0032720">
    <property type="term" value="P:negative regulation of tumor necrosis factor production"/>
    <property type="evidence" value="ECO:0007669"/>
    <property type="project" value="Ensembl"/>
</dbReference>
<feature type="chain" id="PRO_5025638537" evidence="11">
    <location>
        <begin position="24"/>
        <end position="270"/>
    </location>
</feature>
<feature type="compositionally biased region" description="Basic and acidic residues" evidence="10">
    <location>
        <begin position="127"/>
        <end position="141"/>
    </location>
</feature>
<comment type="function">
    <text evidence="2">Endogenous opiate.</text>
</comment>
<comment type="function">
    <text evidence="1">Stimulates the adrenal glands to release cortisol.</text>
</comment>
<dbReference type="GO" id="GO:0032098">
    <property type="term" value="P:regulation of appetite"/>
    <property type="evidence" value="ECO:0007669"/>
    <property type="project" value="Ensembl"/>
</dbReference>
<feature type="region of interest" description="Disordered" evidence="10">
    <location>
        <begin position="155"/>
        <end position="217"/>
    </location>
</feature>
<feature type="domain" description="Pro-opiomelanocortin/corticotropin ACTH central region" evidence="12">
    <location>
        <begin position="221"/>
        <end position="261"/>
    </location>
</feature>
<evidence type="ECO:0000313" key="16">
    <source>
        <dbReference type="Proteomes" id="UP000472272"/>
    </source>
</evidence>
<dbReference type="SMART" id="SM01363">
    <property type="entry name" value="ACTH_domain"/>
    <property type="match status" value="2"/>
</dbReference>
<dbReference type="GO" id="GO:0006091">
    <property type="term" value="P:generation of precursor metabolites and energy"/>
    <property type="evidence" value="ECO:0007669"/>
    <property type="project" value="Ensembl"/>
</dbReference>